<evidence type="ECO:0000313" key="2">
    <source>
        <dbReference type="Proteomes" id="UP001189429"/>
    </source>
</evidence>
<dbReference type="SUPFAM" id="SSF48452">
    <property type="entry name" value="TPR-like"/>
    <property type="match status" value="1"/>
</dbReference>
<dbReference type="InterPro" id="IPR011990">
    <property type="entry name" value="TPR-like_helical_dom_sf"/>
</dbReference>
<name>A0ABN9UL53_9DINO</name>
<dbReference type="Gene3D" id="1.25.40.10">
    <property type="entry name" value="Tetratricopeptide repeat domain"/>
    <property type="match status" value="1"/>
</dbReference>
<sequence length="146" mass="16202">MAVAEDAWGVSTLAAETEVLRARYEEQAGSARPSARLQFEYACLLACSPRRAEVAEGARLLDELLEAGFSREEVLHRLALAHLRRGPQDPLLVGRRGRELPRRFFSGGRAEHPRAARAASAPEGFAVHLLKLWVWQSYGQGLARGW</sequence>
<accession>A0ABN9UL53</accession>
<evidence type="ECO:0000313" key="1">
    <source>
        <dbReference type="EMBL" id="CAK0859621.1"/>
    </source>
</evidence>
<proteinExistence type="predicted"/>
<dbReference type="EMBL" id="CAUYUJ010015918">
    <property type="protein sequence ID" value="CAK0859621.1"/>
    <property type="molecule type" value="Genomic_DNA"/>
</dbReference>
<keyword evidence="2" id="KW-1185">Reference proteome</keyword>
<protein>
    <submittedName>
        <fullName evidence="1">Uncharacterized protein</fullName>
    </submittedName>
</protein>
<gene>
    <name evidence="1" type="ORF">PCOR1329_LOCUS48937</name>
</gene>
<comment type="caution">
    <text evidence="1">The sequence shown here is derived from an EMBL/GenBank/DDBJ whole genome shotgun (WGS) entry which is preliminary data.</text>
</comment>
<organism evidence="1 2">
    <name type="scientific">Prorocentrum cordatum</name>
    <dbReference type="NCBI Taxonomy" id="2364126"/>
    <lineage>
        <taxon>Eukaryota</taxon>
        <taxon>Sar</taxon>
        <taxon>Alveolata</taxon>
        <taxon>Dinophyceae</taxon>
        <taxon>Prorocentrales</taxon>
        <taxon>Prorocentraceae</taxon>
        <taxon>Prorocentrum</taxon>
    </lineage>
</organism>
<reference evidence="1" key="1">
    <citation type="submission" date="2023-10" db="EMBL/GenBank/DDBJ databases">
        <authorList>
            <person name="Chen Y."/>
            <person name="Shah S."/>
            <person name="Dougan E. K."/>
            <person name="Thang M."/>
            <person name="Chan C."/>
        </authorList>
    </citation>
    <scope>NUCLEOTIDE SEQUENCE [LARGE SCALE GENOMIC DNA]</scope>
</reference>
<dbReference type="Proteomes" id="UP001189429">
    <property type="component" value="Unassembled WGS sequence"/>
</dbReference>